<gene>
    <name evidence="6" type="ORF">E3T48_12655</name>
</gene>
<organism evidence="6 7">
    <name type="scientific">Cryobacterium fucosi</name>
    <dbReference type="NCBI Taxonomy" id="1259157"/>
    <lineage>
        <taxon>Bacteria</taxon>
        <taxon>Bacillati</taxon>
        <taxon>Actinomycetota</taxon>
        <taxon>Actinomycetes</taxon>
        <taxon>Micrococcales</taxon>
        <taxon>Microbacteriaceae</taxon>
        <taxon>Cryobacterium</taxon>
    </lineage>
</organism>
<evidence type="ECO:0000256" key="4">
    <source>
        <dbReference type="SAM" id="Phobius"/>
    </source>
</evidence>
<feature type="compositionally biased region" description="Basic and acidic residues" evidence="3">
    <location>
        <begin position="66"/>
        <end position="83"/>
    </location>
</feature>
<evidence type="ECO:0000256" key="1">
    <source>
        <dbReference type="ARBA" id="ARBA00023015"/>
    </source>
</evidence>
<protein>
    <recommendedName>
        <fullName evidence="5">Putative zinc-finger domain-containing protein</fullName>
    </recommendedName>
</protein>
<keyword evidence="4" id="KW-1133">Transmembrane helix</keyword>
<sequence>MTTPDAYADWDAAYVLGALSSAERHEFERHLADCADCARMVAELAALPGLLGTVSVEQALALDRQAGEPHPDAPPRDSERATEPRLSGQSLPRLMARVRRRRRRARVLVAGVLVAVAGAAATAALVLTAGLPGAPGVPTAVPVASAAPGSAPTVAARTVMQQVVPSPLSASFVLTGEPWGTRIDASCSYAETGEGSGAAERAYSMYVTDTRGTATLVATWLAGPGTAIEAVGTTSVAPRDIAAVDIRLEPIGLLLLAGRPQP</sequence>
<keyword evidence="1" id="KW-0805">Transcription regulation</keyword>
<dbReference type="OrthoDB" id="5242431at2"/>
<evidence type="ECO:0000313" key="7">
    <source>
        <dbReference type="Proteomes" id="UP000298313"/>
    </source>
</evidence>
<proteinExistence type="predicted"/>
<dbReference type="Gene3D" id="1.10.10.1320">
    <property type="entry name" value="Anti-sigma factor, zinc-finger domain"/>
    <property type="match status" value="1"/>
</dbReference>
<dbReference type="InterPro" id="IPR027383">
    <property type="entry name" value="Znf_put"/>
</dbReference>
<feature type="domain" description="Putative zinc-finger" evidence="5">
    <location>
        <begin position="13"/>
        <end position="38"/>
    </location>
</feature>
<accession>A0A4V3IUV1</accession>
<comment type="caution">
    <text evidence="6">The sequence shown here is derived from an EMBL/GenBank/DDBJ whole genome shotgun (WGS) entry which is preliminary data.</text>
</comment>
<evidence type="ECO:0000256" key="3">
    <source>
        <dbReference type="SAM" id="MobiDB-lite"/>
    </source>
</evidence>
<name>A0A4V3IUV1_9MICO</name>
<dbReference type="InterPro" id="IPR041916">
    <property type="entry name" value="Anti_sigma_zinc_sf"/>
</dbReference>
<reference evidence="6 7" key="1">
    <citation type="submission" date="2019-03" db="EMBL/GenBank/DDBJ databases">
        <title>Genomics of glacier-inhabiting Cryobacterium strains.</title>
        <authorList>
            <person name="Liu Q."/>
            <person name="Xin Y.-H."/>
        </authorList>
    </citation>
    <scope>NUCLEOTIDE SEQUENCE [LARGE SCALE GENOMIC DNA]</scope>
    <source>
        <strain evidence="6 7">Hh4</strain>
    </source>
</reference>
<keyword evidence="2" id="KW-0804">Transcription</keyword>
<dbReference type="AlphaFoldDB" id="A0A4V3IUV1"/>
<evidence type="ECO:0000256" key="2">
    <source>
        <dbReference type="ARBA" id="ARBA00023163"/>
    </source>
</evidence>
<keyword evidence="7" id="KW-1185">Reference proteome</keyword>
<dbReference type="RefSeq" id="WP_134524409.1">
    <property type="nucleotide sequence ID" value="NZ_SOHH01000087.1"/>
</dbReference>
<feature type="region of interest" description="Disordered" evidence="3">
    <location>
        <begin position="66"/>
        <end position="93"/>
    </location>
</feature>
<keyword evidence="4" id="KW-0472">Membrane</keyword>
<keyword evidence="4" id="KW-0812">Transmembrane</keyword>
<evidence type="ECO:0000259" key="5">
    <source>
        <dbReference type="Pfam" id="PF13490"/>
    </source>
</evidence>
<dbReference type="EMBL" id="SOHH01000087">
    <property type="protein sequence ID" value="TFD74766.1"/>
    <property type="molecule type" value="Genomic_DNA"/>
</dbReference>
<dbReference type="Pfam" id="PF13490">
    <property type="entry name" value="zf-HC2"/>
    <property type="match status" value="1"/>
</dbReference>
<evidence type="ECO:0000313" key="6">
    <source>
        <dbReference type="EMBL" id="TFD74766.1"/>
    </source>
</evidence>
<dbReference type="Proteomes" id="UP000298313">
    <property type="component" value="Unassembled WGS sequence"/>
</dbReference>
<feature type="transmembrane region" description="Helical" evidence="4">
    <location>
        <begin position="107"/>
        <end position="131"/>
    </location>
</feature>